<accession>A0ABT8YCB1</accession>
<sequence>MTSGLIAQGRRAGETNVTGANPAQLRSYYFLRAGVAALWVAAAFTIGKADPVAAATLLIAYPAWDAIANLIDAKRNGGIERNVSQGINIAVSGMAAVAVAIVIGSMNVVLGVFGAWAFLAGLLQLATGVRRWKAGAQWAMILSGAQAALAGCLFVKGSLGSAVPGIGDVAPYAAFGAFYFGLSALWLTVRRGR</sequence>
<evidence type="ECO:0000313" key="3">
    <source>
        <dbReference type="Proteomes" id="UP001169764"/>
    </source>
</evidence>
<proteinExistence type="predicted"/>
<keyword evidence="1" id="KW-0812">Transmembrane</keyword>
<feature type="transmembrane region" description="Helical" evidence="1">
    <location>
        <begin position="52"/>
        <end position="71"/>
    </location>
</feature>
<name>A0ABT8YCB1_9SPHN</name>
<reference evidence="2" key="1">
    <citation type="submission" date="2023-07" db="EMBL/GenBank/DDBJ databases">
        <authorList>
            <person name="Kim M."/>
        </authorList>
    </citation>
    <scope>NUCLEOTIDE SEQUENCE</scope>
    <source>
        <strain evidence="2">BIUV-7</strain>
    </source>
</reference>
<feature type="transmembrane region" description="Helical" evidence="1">
    <location>
        <begin position="138"/>
        <end position="157"/>
    </location>
</feature>
<keyword evidence="1" id="KW-0472">Membrane</keyword>
<keyword evidence="3" id="KW-1185">Reference proteome</keyword>
<dbReference type="EMBL" id="JAUOTP010000006">
    <property type="protein sequence ID" value="MDO6415468.1"/>
    <property type="molecule type" value="Genomic_DNA"/>
</dbReference>
<dbReference type="Proteomes" id="UP001169764">
    <property type="component" value="Unassembled WGS sequence"/>
</dbReference>
<evidence type="ECO:0000313" key="2">
    <source>
        <dbReference type="EMBL" id="MDO6415468.1"/>
    </source>
</evidence>
<organism evidence="2 3">
    <name type="scientific">Sphingomonas natans</name>
    <dbReference type="NCBI Taxonomy" id="3063330"/>
    <lineage>
        <taxon>Bacteria</taxon>
        <taxon>Pseudomonadati</taxon>
        <taxon>Pseudomonadota</taxon>
        <taxon>Alphaproteobacteria</taxon>
        <taxon>Sphingomonadales</taxon>
        <taxon>Sphingomonadaceae</taxon>
        <taxon>Sphingomonas</taxon>
    </lineage>
</organism>
<comment type="caution">
    <text evidence="2">The sequence shown here is derived from an EMBL/GenBank/DDBJ whole genome shotgun (WGS) entry which is preliminary data.</text>
</comment>
<protein>
    <submittedName>
        <fullName evidence="2">DUF308 domain-containing protein</fullName>
    </submittedName>
</protein>
<evidence type="ECO:0000256" key="1">
    <source>
        <dbReference type="SAM" id="Phobius"/>
    </source>
</evidence>
<keyword evidence="1" id="KW-1133">Transmembrane helix</keyword>
<gene>
    <name evidence="2" type="ORF">Q4F19_13835</name>
</gene>
<feature type="transmembrane region" description="Helical" evidence="1">
    <location>
        <begin position="169"/>
        <end position="189"/>
    </location>
</feature>
<feature type="transmembrane region" description="Helical" evidence="1">
    <location>
        <begin position="83"/>
        <end position="103"/>
    </location>
</feature>
<dbReference type="RefSeq" id="WP_303543512.1">
    <property type="nucleotide sequence ID" value="NZ_JAUOTP010000006.1"/>
</dbReference>
<feature type="transmembrane region" description="Helical" evidence="1">
    <location>
        <begin position="109"/>
        <end position="126"/>
    </location>
</feature>
<feature type="transmembrane region" description="Helical" evidence="1">
    <location>
        <begin position="29"/>
        <end position="46"/>
    </location>
</feature>